<dbReference type="SMART" id="SM00345">
    <property type="entry name" value="HTH_GNTR"/>
    <property type="match status" value="1"/>
</dbReference>
<dbReference type="Proteomes" id="UP001059120">
    <property type="component" value="Chromosome 2"/>
</dbReference>
<evidence type="ECO:0000256" key="4">
    <source>
        <dbReference type="ARBA" id="ARBA00023125"/>
    </source>
</evidence>
<evidence type="ECO:0000313" key="7">
    <source>
        <dbReference type="EMBL" id="UTT86739.1"/>
    </source>
</evidence>
<protein>
    <submittedName>
        <fullName evidence="7">PLP-dependent aminotransferase family protein</fullName>
    </submittedName>
</protein>
<dbReference type="CDD" id="cd07377">
    <property type="entry name" value="WHTH_GntR"/>
    <property type="match status" value="1"/>
</dbReference>
<dbReference type="EMBL" id="CP090615">
    <property type="protein sequence ID" value="UTT86739.1"/>
    <property type="molecule type" value="Genomic_DNA"/>
</dbReference>
<dbReference type="SUPFAM" id="SSF46785">
    <property type="entry name" value="Winged helix' DNA-binding domain"/>
    <property type="match status" value="1"/>
</dbReference>
<keyword evidence="2" id="KW-0663">Pyridoxal phosphate</keyword>
<dbReference type="InterPro" id="IPR036388">
    <property type="entry name" value="WH-like_DNA-bd_sf"/>
</dbReference>
<keyword evidence="3" id="KW-0805">Transcription regulation</keyword>
<dbReference type="InterPro" id="IPR004839">
    <property type="entry name" value="Aminotransferase_I/II_large"/>
</dbReference>
<evidence type="ECO:0000256" key="2">
    <source>
        <dbReference type="ARBA" id="ARBA00022898"/>
    </source>
</evidence>
<dbReference type="InterPro" id="IPR036390">
    <property type="entry name" value="WH_DNA-bd_sf"/>
</dbReference>
<dbReference type="InterPro" id="IPR051446">
    <property type="entry name" value="HTH_trans_reg/aminotransferase"/>
</dbReference>
<gene>
    <name evidence="7" type="ORF">LZI70_15010</name>
</gene>
<feature type="domain" description="HTH gntR-type" evidence="6">
    <location>
        <begin position="16"/>
        <end position="84"/>
    </location>
</feature>
<name>A0ABY5G969_VIBPE</name>
<evidence type="ECO:0000256" key="5">
    <source>
        <dbReference type="ARBA" id="ARBA00023163"/>
    </source>
</evidence>
<dbReference type="Pfam" id="PF00155">
    <property type="entry name" value="Aminotran_1_2"/>
    <property type="match status" value="1"/>
</dbReference>
<organism evidence="7 8">
    <name type="scientific">Vibrio pelagius</name>
    <dbReference type="NCBI Taxonomy" id="28169"/>
    <lineage>
        <taxon>Bacteria</taxon>
        <taxon>Pseudomonadati</taxon>
        <taxon>Pseudomonadota</taxon>
        <taxon>Gammaproteobacteria</taxon>
        <taxon>Vibrionales</taxon>
        <taxon>Vibrionaceae</taxon>
        <taxon>Vibrio</taxon>
    </lineage>
</organism>
<dbReference type="Gene3D" id="1.10.10.10">
    <property type="entry name" value="Winged helix-like DNA-binding domain superfamily/Winged helix DNA-binding domain"/>
    <property type="match status" value="1"/>
</dbReference>
<dbReference type="CDD" id="cd00609">
    <property type="entry name" value="AAT_like"/>
    <property type="match status" value="1"/>
</dbReference>
<evidence type="ECO:0000259" key="6">
    <source>
        <dbReference type="PROSITE" id="PS50949"/>
    </source>
</evidence>
<evidence type="ECO:0000313" key="8">
    <source>
        <dbReference type="Proteomes" id="UP001059120"/>
    </source>
</evidence>
<dbReference type="RefSeq" id="WP_255232483.1">
    <property type="nucleotide sequence ID" value="NZ_CP090615.1"/>
</dbReference>
<dbReference type="PRINTS" id="PR00035">
    <property type="entry name" value="HTHGNTR"/>
</dbReference>
<comment type="similarity">
    <text evidence="1">In the C-terminal section; belongs to the class-I pyridoxal-phosphate-dependent aminotransferase family.</text>
</comment>
<dbReference type="Pfam" id="PF00392">
    <property type="entry name" value="GntR"/>
    <property type="match status" value="1"/>
</dbReference>
<dbReference type="InterPro" id="IPR015421">
    <property type="entry name" value="PyrdxlP-dep_Trfase_major"/>
</dbReference>
<dbReference type="PANTHER" id="PTHR46577:SF1">
    <property type="entry name" value="HTH-TYPE TRANSCRIPTIONAL REGULATORY PROTEIN GABR"/>
    <property type="match status" value="1"/>
</dbReference>
<dbReference type="SUPFAM" id="SSF53383">
    <property type="entry name" value="PLP-dependent transferases"/>
    <property type="match status" value="1"/>
</dbReference>
<proteinExistence type="inferred from homology"/>
<keyword evidence="7" id="KW-0032">Aminotransferase</keyword>
<keyword evidence="7" id="KW-0808">Transferase</keyword>
<dbReference type="InterPro" id="IPR015424">
    <property type="entry name" value="PyrdxlP-dep_Trfase"/>
</dbReference>
<dbReference type="PANTHER" id="PTHR46577">
    <property type="entry name" value="HTH-TYPE TRANSCRIPTIONAL REGULATORY PROTEIN GABR"/>
    <property type="match status" value="1"/>
</dbReference>
<reference evidence="7" key="1">
    <citation type="submission" date="2022-01" db="EMBL/GenBank/DDBJ databases">
        <title>Alginate degradation mechanism of Vibrio pelagius WXL662.</title>
        <authorList>
            <person name="He X."/>
        </authorList>
    </citation>
    <scope>NUCLEOTIDE SEQUENCE</scope>
    <source>
        <strain evidence="7">WXL662</strain>
    </source>
</reference>
<sequence>MQPIDIGDLSLDLSTTTRQNALFHAIREKIVRGFWSKGNKLPSTRKLALEIDVSRNTVIFAYEQLMSEGYIESRKGAGYFVSIEQPEYYLGALDAASETVSKESHDVNGKPAFDVNQGFAPGVPDLQAFPFAKWQRLLQRHVTRLNLAGNQQVQGSIALREALSHYLASSRSVHCDSSRIIITVGAQQALSIALMATLEAEDEVLMEEPGYRQVHKIIDLLQLRIQPVPVREKQGLCLDKVLASKAQALYVTPSNQYPMGTTLTTEQRLKIIDWAKQNRAWIIEDDYDSEFQFAHRPYTSMQGLAGKLEQDERVIYVGSLSKVMFNGLRIGYMVVPKQLVPRCLEIKDAITGDSPTHTQEALADFINEGDLLRHIRKMRRLYKQKHEAMLAALENEFGQDLEVISQAAGLHVTVKWYGRISERDWSERAEKENIVVRPFSFYEYTKNSDRDWRAVVLGFGNVPLERIPQKMRAIAQIFYRE</sequence>
<evidence type="ECO:0000256" key="1">
    <source>
        <dbReference type="ARBA" id="ARBA00005384"/>
    </source>
</evidence>
<keyword evidence="8" id="KW-1185">Reference proteome</keyword>
<dbReference type="Gene3D" id="3.40.640.10">
    <property type="entry name" value="Type I PLP-dependent aspartate aminotransferase-like (Major domain)"/>
    <property type="match status" value="1"/>
</dbReference>
<evidence type="ECO:0000256" key="3">
    <source>
        <dbReference type="ARBA" id="ARBA00023015"/>
    </source>
</evidence>
<keyword evidence="4" id="KW-0238">DNA-binding</keyword>
<keyword evidence="5" id="KW-0804">Transcription</keyword>
<dbReference type="GO" id="GO:0008483">
    <property type="term" value="F:transaminase activity"/>
    <property type="evidence" value="ECO:0007669"/>
    <property type="project" value="UniProtKB-KW"/>
</dbReference>
<dbReference type="PROSITE" id="PS50949">
    <property type="entry name" value="HTH_GNTR"/>
    <property type="match status" value="1"/>
</dbReference>
<accession>A0ABY5G969</accession>
<dbReference type="InterPro" id="IPR000524">
    <property type="entry name" value="Tscrpt_reg_HTH_GntR"/>
</dbReference>